<evidence type="ECO:0000256" key="3">
    <source>
        <dbReference type="ARBA" id="ARBA00012261"/>
    </source>
</evidence>
<gene>
    <name evidence="8" type="primary">fmt</name>
    <name evidence="11" type="ORF">A2V81_05350</name>
</gene>
<feature type="domain" description="Formyl transferase N-terminal" evidence="9">
    <location>
        <begin position="5"/>
        <end position="183"/>
    </location>
</feature>
<evidence type="ECO:0000256" key="7">
    <source>
        <dbReference type="ARBA" id="ARBA00048558"/>
    </source>
</evidence>
<dbReference type="PANTHER" id="PTHR11138:SF5">
    <property type="entry name" value="METHIONYL-TRNA FORMYLTRANSFERASE, MITOCHONDRIAL"/>
    <property type="match status" value="1"/>
</dbReference>
<feature type="domain" description="Formyl transferase C-terminal" evidence="10">
    <location>
        <begin position="207"/>
        <end position="305"/>
    </location>
</feature>
<dbReference type="InterPro" id="IPR036477">
    <property type="entry name" value="Formyl_transf_N_sf"/>
</dbReference>
<dbReference type="GO" id="GO:0004479">
    <property type="term" value="F:methionyl-tRNA formyltransferase activity"/>
    <property type="evidence" value="ECO:0007669"/>
    <property type="project" value="UniProtKB-UniRule"/>
</dbReference>
<evidence type="ECO:0000259" key="9">
    <source>
        <dbReference type="Pfam" id="PF00551"/>
    </source>
</evidence>
<dbReference type="SUPFAM" id="SSF53328">
    <property type="entry name" value="Formyltransferase"/>
    <property type="match status" value="1"/>
</dbReference>
<evidence type="ECO:0000313" key="12">
    <source>
        <dbReference type="Proteomes" id="UP000177614"/>
    </source>
</evidence>
<keyword evidence="5 8" id="KW-0808">Transferase</keyword>
<evidence type="ECO:0000256" key="5">
    <source>
        <dbReference type="ARBA" id="ARBA00022679"/>
    </source>
</evidence>
<dbReference type="SUPFAM" id="SSF50486">
    <property type="entry name" value="FMT C-terminal domain-like"/>
    <property type="match status" value="1"/>
</dbReference>
<dbReference type="STRING" id="1817814.A2V81_05350"/>
<dbReference type="Gene3D" id="3.40.50.170">
    <property type="entry name" value="Formyl transferase, N-terminal domain"/>
    <property type="match status" value="1"/>
</dbReference>
<dbReference type="InterPro" id="IPR037022">
    <property type="entry name" value="Formyl_trans_C_sf"/>
</dbReference>
<dbReference type="InterPro" id="IPR005794">
    <property type="entry name" value="Fmt"/>
</dbReference>
<dbReference type="InterPro" id="IPR041711">
    <property type="entry name" value="Met-tRNA-FMT_N"/>
</dbReference>
<dbReference type="CDD" id="cd08646">
    <property type="entry name" value="FMT_core_Met-tRNA-FMT_N"/>
    <property type="match status" value="1"/>
</dbReference>
<protein>
    <recommendedName>
        <fullName evidence="4 8">Methionyl-tRNA formyltransferase</fullName>
        <ecNumber evidence="3 8">2.1.2.9</ecNumber>
    </recommendedName>
</protein>
<dbReference type="NCBIfam" id="TIGR00460">
    <property type="entry name" value="fmt"/>
    <property type="match status" value="1"/>
</dbReference>
<reference evidence="11 12" key="1">
    <citation type="journal article" date="2016" name="Nat. Commun.">
        <title>Thousands of microbial genomes shed light on interconnected biogeochemical processes in an aquifer system.</title>
        <authorList>
            <person name="Anantharaman K."/>
            <person name="Brown C.T."/>
            <person name="Hug L.A."/>
            <person name="Sharon I."/>
            <person name="Castelle C.J."/>
            <person name="Probst A.J."/>
            <person name="Thomas B.C."/>
            <person name="Singh A."/>
            <person name="Wilkins M.J."/>
            <person name="Karaoz U."/>
            <person name="Brodie E.L."/>
            <person name="Williams K.H."/>
            <person name="Hubbard S.S."/>
            <person name="Banfield J.F."/>
        </authorList>
    </citation>
    <scope>NUCLEOTIDE SEQUENCE [LARGE SCALE GENOMIC DNA]</scope>
</reference>
<sequence>MKTKTIFFGTPMFAVPILEMLLTHPNIELVCVVAQPDKPVGRKKVMTPPPTKELGIRNKIEVFQPTTLKTEEAVQTIKNYQPELIVLAAYGKIIPENILNLPKFKCLNVHPSALPKYRGASPIQFALLNGESKTAVTMMLMEPTLDTGPILAQEEIAIDPEETYPQLADRLANISAKLLSKVLPDWLEGKITPKPQDASQATFTKILTKEDGKIDWNKTAEQIHNQIRAFTPWPSTYTTLNGKLLKILKAKPFQTTEIRGTPGIIYYQNNKQLLISCSEKTVLEVLELQPEGKKAMSAADFMRGYPNLAYVVLS</sequence>
<evidence type="ECO:0000313" key="11">
    <source>
        <dbReference type="EMBL" id="OGC81662.1"/>
    </source>
</evidence>
<dbReference type="GO" id="GO:0005829">
    <property type="term" value="C:cytosol"/>
    <property type="evidence" value="ECO:0007669"/>
    <property type="project" value="TreeGrafter"/>
</dbReference>
<evidence type="ECO:0000259" key="10">
    <source>
        <dbReference type="Pfam" id="PF02911"/>
    </source>
</evidence>
<feature type="binding site" evidence="8">
    <location>
        <begin position="112"/>
        <end position="115"/>
    </location>
    <ligand>
        <name>(6S)-5,6,7,8-tetrahydrofolate</name>
        <dbReference type="ChEBI" id="CHEBI:57453"/>
    </ligand>
</feature>
<dbReference type="Proteomes" id="UP000177614">
    <property type="component" value="Unassembled WGS sequence"/>
</dbReference>
<comment type="caution">
    <text evidence="11">The sequence shown here is derived from an EMBL/GenBank/DDBJ whole genome shotgun (WGS) entry which is preliminary data.</text>
</comment>
<dbReference type="AlphaFoldDB" id="A0A1F4XIY7"/>
<comment type="catalytic activity">
    <reaction evidence="7 8">
        <text>L-methionyl-tRNA(fMet) + (6R)-10-formyltetrahydrofolate = N-formyl-L-methionyl-tRNA(fMet) + (6S)-5,6,7,8-tetrahydrofolate + H(+)</text>
        <dbReference type="Rhea" id="RHEA:24380"/>
        <dbReference type="Rhea" id="RHEA-COMP:9952"/>
        <dbReference type="Rhea" id="RHEA-COMP:9953"/>
        <dbReference type="ChEBI" id="CHEBI:15378"/>
        <dbReference type="ChEBI" id="CHEBI:57453"/>
        <dbReference type="ChEBI" id="CHEBI:78530"/>
        <dbReference type="ChEBI" id="CHEBI:78844"/>
        <dbReference type="ChEBI" id="CHEBI:195366"/>
        <dbReference type="EC" id="2.1.2.9"/>
    </reaction>
</comment>
<keyword evidence="6 8" id="KW-0648">Protein biosynthesis</keyword>
<dbReference type="HAMAP" id="MF_00182">
    <property type="entry name" value="Formyl_trans"/>
    <property type="match status" value="1"/>
</dbReference>
<evidence type="ECO:0000256" key="1">
    <source>
        <dbReference type="ARBA" id="ARBA00002606"/>
    </source>
</evidence>
<evidence type="ECO:0000256" key="6">
    <source>
        <dbReference type="ARBA" id="ARBA00022917"/>
    </source>
</evidence>
<evidence type="ECO:0000256" key="2">
    <source>
        <dbReference type="ARBA" id="ARBA00010699"/>
    </source>
</evidence>
<comment type="function">
    <text evidence="1 8">Attaches a formyl group to the free amino group of methionyl-tRNA(fMet). The formyl group appears to play a dual role in the initiator identity of N-formylmethionyl-tRNA by promoting its recognition by IF2 and preventing the misappropriation of this tRNA by the elongation apparatus.</text>
</comment>
<evidence type="ECO:0000256" key="4">
    <source>
        <dbReference type="ARBA" id="ARBA00016014"/>
    </source>
</evidence>
<evidence type="ECO:0000256" key="8">
    <source>
        <dbReference type="HAMAP-Rule" id="MF_00182"/>
    </source>
</evidence>
<dbReference type="EC" id="2.1.2.9" evidence="3 8"/>
<name>A0A1F4XIY7_9BACT</name>
<dbReference type="InterPro" id="IPR011034">
    <property type="entry name" value="Formyl_transferase-like_C_sf"/>
</dbReference>
<dbReference type="InterPro" id="IPR002376">
    <property type="entry name" value="Formyl_transf_N"/>
</dbReference>
<proteinExistence type="inferred from homology"/>
<accession>A0A1F4XIY7</accession>
<organism evidence="11 12">
    <name type="scientific">Candidatus Abawacabacteria bacterium RBG_16_42_10</name>
    <dbReference type="NCBI Taxonomy" id="1817814"/>
    <lineage>
        <taxon>Bacteria</taxon>
        <taxon>Candidatus Abawacaibacteriota</taxon>
    </lineage>
</organism>
<dbReference type="PANTHER" id="PTHR11138">
    <property type="entry name" value="METHIONYL-TRNA FORMYLTRANSFERASE"/>
    <property type="match status" value="1"/>
</dbReference>
<dbReference type="CDD" id="cd08704">
    <property type="entry name" value="Met_tRNA_FMT_C"/>
    <property type="match status" value="1"/>
</dbReference>
<comment type="similarity">
    <text evidence="2 8">Belongs to the Fmt family.</text>
</comment>
<dbReference type="InterPro" id="IPR044135">
    <property type="entry name" value="Met-tRNA-FMT_C"/>
</dbReference>
<dbReference type="Pfam" id="PF02911">
    <property type="entry name" value="Formyl_trans_C"/>
    <property type="match status" value="1"/>
</dbReference>
<dbReference type="InterPro" id="IPR005793">
    <property type="entry name" value="Formyl_trans_C"/>
</dbReference>
<dbReference type="EMBL" id="MEWR01000023">
    <property type="protein sequence ID" value="OGC81662.1"/>
    <property type="molecule type" value="Genomic_DNA"/>
</dbReference>
<dbReference type="Gene3D" id="3.10.25.10">
    <property type="entry name" value="Formyl transferase, C-terminal domain"/>
    <property type="match status" value="1"/>
</dbReference>
<dbReference type="Pfam" id="PF00551">
    <property type="entry name" value="Formyl_trans_N"/>
    <property type="match status" value="1"/>
</dbReference>